<protein>
    <submittedName>
        <fullName evidence="1">Uncharacterized protein</fullName>
    </submittedName>
</protein>
<dbReference type="Proteomes" id="UP001303647">
    <property type="component" value="Unassembled WGS sequence"/>
</dbReference>
<dbReference type="AlphaFoldDB" id="A0AAN7D1H9"/>
<keyword evidence="2" id="KW-1185">Reference proteome</keyword>
<comment type="caution">
    <text evidence="1">The sequence shown here is derived from an EMBL/GenBank/DDBJ whole genome shotgun (WGS) entry which is preliminary data.</text>
</comment>
<reference evidence="1" key="2">
    <citation type="submission" date="2023-05" db="EMBL/GenBank/DDBJ databases">
        <authorList>
            <consortium name="Lawrence Berkeley National Laboratory"/>
            <person name="Steindorff A."/>
            <person name="Hensen N."/>
            <person name="Bonometti L."/>
            <person name="Westerberg I."/>
            <person name="Brannstrom I.O."/>
            <person name="Guillou S."/>
            <person name="Cros-Aarteil S."/>
            <person name="Calhoun S."/>
            <person name="Haridas S."/>
            <person name="Kuo A."/>
            <person name="Mondo S."/>
            <person name="Pangilinan J."/>
            <person name="Riley R."/>
            <person name="Labutti K."/>
            <person name="Andreopoulos B."/>
            <person name="Lipzen A."/>
            <person name="Chen C."/>
            <person name="Yanf M."/>
            <person name="Daum C."/>
            <person name="Ng V."/>
            <person name="Clum A."/>
            <person name="Ohm R."/>
            <person name="Martin F."/>
            <person name="Silar P."/>
            <person name="Natvig D."/>
            <person name="Lalanne C."/>
            <person name="Gautier V."/>
            <person name="Ament-Velasquez S.L."/>
            <person name="Kruys A."/>
            <person name="Hutchinson M.I."/>
            <person name="Powell A.J."/>
            <person name="Barry K."/>
            <person name="Miller A.N."/>
            <person name="Grigoriev I.V."/>
            <person name="Debuchy R."/>
            <person name="Gladieux P."/>
            <person name="Thoren M.H."/>
            <person name="Johannesson H."/>
        </authorList>
    </citation>
    <scope>NUCLEOTIDE SEQUENCE</scope>
    <source>
        <strain evidence="1">CBS 359.72</strain>
    </source>
</reference>
<name>A0AAN7D1H9_9PEZI</name>
<sequence length="81" mass="9720">MSRRRGAVVLNKPAAVLRDLSERQRKADEDDELFLDSNIEDESVETYKKRDFDQIWLDLYRDDLEAKTIIRSYFRDYVETS</sequence>
<accession>A0AAN7D1H9</accession>
<evidence type="ECO:0000313" key="2">
    <source>
        <dbReference type="Proteomes" id="UP001303647"/>
    </source>
</evidence>
<reference evidence="1" key="1">
    <citation type="journal article" date="2023" name="Mol. Phylogenet. Evol.">
        <title>Genome-scale phylogeny and comparative genomics of the fungal order Sordariales.</title>
        <authorList>
            <person name="Hensen N."/>
            <person name="Bonometti L."/>
            <person name="Westerberg I."/>
            <person name="Brannstrom I.O."/>
            <person name="Guillou S."/>
            <person name="Cros-Aarteil S."/>
            <person name="Calhoun S."/>
            <person name="Haridas S."/>
            <person name="Kuo A."/>
            <person name="Mondo S."/>
            <person name="Pangilinan J."/>
            <person name="Riley R."/>
            <person name="LaButti K."/>
            <person name="Andreopoulos B."/>
            <person name="Lipzen A."/>
            <person name="Chen C."/>
            <person name="Yan M."/>
            <person name="Daum C."/>
            <person name="Ng V."/>
            <person name="Clum A."/>
            <person name="Steindorff A."/>
            <person name="Ohm R.A."/>
            <person name="Martin F."/>
            <person name="Silar P."/>
            <person name="Natvig D.O."/>
            <person name="Lalanne C."/>
            <person name="Gautier V."/>
            <person name="Ament-Velasquez S.L."/>
            <person name="Kruys A."/>
            <person name="Hutchinson M.I."/>
            <person name="Powell A.J."/>
            <person name="Barry K."/>
            <person name="Miller A.N."/>
            <person name="Grigoriev I.V."/>
            <person name="Debuchy R."/>
            <person name="Gladieux P."/>
            <person name="Hiltunen Thoren M."/>
            <person name="Johannesson H."/>
        </authorList>
    </citation>
    <scope>NUCLEOTIDE SEQUENCE</scope>
    <source>
        <strain evidence="1">CBS 359.72</strain>
    </source>
</reference>
<organism evidence="1 2">
    <name type="scientific">Corynascus novoguineensis</name>
    <dbReference type="NCBI Taxonomy" id="1126955"/>
    <lineage>
        <taxon>Eukaryota</taxon>
        <taxon>Fungi</taxon>
        <taxon>Dikarya</taxon>
        <taxon>Ascomycota</taxon>
        <taxon>Pezizomycotina</taxon>
        <taxon>Sordariomycetes</taxon>
        <taxon>Sordariomycetidae</taxon>
        <taxon>Sordariales</taxon>
        <taxon>Chaetomiaceae</taxon>
        <taxon>Corynascus</taxon>
    </lineage>
</organism>
<gene>
    <name evidence="1" type="ORF">C7999DRAFT_27819</name>
</gene>
<evidence type="ECO:0000313" key="1">
    <source>
        <dbReference type="EMBL" id="KAK4251741.1"/>
    </source>
</evidence>
<dbReference type="EMBL" id="MU857604">
    <property type="protein sequence ID" value="KAK4251741.1"/>
    <property type="molecule type" value="Genomic_DNA"/>
</dbReference>
<proteinExistence type="predicted"/>